<organism evidence="1 2">
    <name type="scientific">Catenulispora pinistramenti</name>
    <dbReference type="NCBI Taxonomy" id="2705254"/>
    <lineage>
        <taxon>Bacteria</taxon>
        <taxon>Bacillati</taxon>
        <taxon>Actinomycetota</taxon>
        <taxon>Actinomycetes</taxon>
        <taxon>Catenulisporales</taxon>
        <taxon>Catenulisporaceae</taxon>
        <taxon>Catenulispora</taxon>
    </lineage>
</organism>
<comment type="caution">
    <text evidence="1">The sequence shown here is derived from an EMBL/GenBank/DDBJ whole genome shotgun (WGS) entry which is preliminary data.</text>
</comment>
<dbReference type="RefSeq" id="WP_194893731.1">
    <property type="nucleotide sequence ID" value="NZ_JAAFYZ010000020.1"/>
</dbReference>
<sequence length="109" mass="12101">MSDRPNASPGEVLAQVVSCDHDGYEPDLSDGRRVEYVVTAVRRAFAHAHAVDDPNDKHRELADVLARKFKVGIETLPGRRFSYRVVPAEHGKFMVDFELVGGPEAQVVE</sequence>
<keyword evidence="2" id="KW-1185">Reference proteome</keyword>
<gene>
    <name evidence="1" type="ORF">KGQ19_08710</name>
</gene>
<accession>A0ABS5KLM2</accession>
<proteinExistence type="predicted"/>
<evidence type="ECO:0000313" key="1">
    <source>
        <dbReference type="EMBL" id="MBS2546948.1"/>
    </source>
</evidence>
<name>A0ABS5KLM2_9ACTN</name>
<dbReference type="EMBL" id="JAAFYZ010000020">
    <property type="protein sequence ID" value="MBS2546948.1"/>
    <property type="molecule type" value="Genomic_DNA"/>
</dbReference>
<reference evidence="1 2" key="1">
    <citation type="submission" date="2020-02" db="EMBL/GenBank/DDBJ databases">
        <title>Acidophilic actinobacteria isolated from forest soil.</title>
        <authorList>
            <person name="Golinska P."/>
        </authorList>
    </citation>
    <scope>NUCLEOTIDE SEQUENCE [LARGE SCALE GENOMIC DNA]</scope>
    <source>
        <strain evidence="1 2">NL8</strain>
    </source>
</reference>
<evidence type="ECO:0000313" key="2">
    <source>
        <dbReference type="Proteomes" id="UP000730482"/>
    </source>
</evidence>
<dbReference type="Proteomes" id="UP000730482">
    <property type="component" value="Unassembled WGS sequence"/>
</dbReference>
<protein>
    <submittedName>
        <fullName evidence="1">Uncharacterized protein</fullName>
    </submittedName>
</protein>